<evidence type="ECO:0000259" key="12">
    <source>
        <dbReference type="PROSITE" id="PS50893"/>
    </source>
</evidence>
<feature type="transmembrane region" description="Helical" evidence="11">
    <location>
        <begin position="836"/>
        <end position="862"/>
    </location>
</feature>
<feature type="compositionally biased region" description="Basic and acidic residues" evidence="10">
    <location>
        <begin position="1"/>
        <end position="11"/>
    </location>
</feature>
<dbReference type="OrthoDB" id="6500128at2759"/>
<evidence type="ECO:0000256" key="1">
    <source>
        <dbReference type="ARBA" id="ARBA00004141"/>
    </source>
</evidence>
<dbReference type="FunFam" id="3.40.50.300:FF:000508">
    <property type="entry name" value="ABC transporter C family member 5"/>
    <property type="match status" value="1"/>
</dbReference>
<dbReference type="AlphaFoldDB" id="D8S1Q5"/>
<feature type="transmembrane region" description="Helical" evidence="11">
    <location>
        <begin position="769"/>
        <end position="788"/>
    </location>
</feature>
<dbReference type="GO" id="GO:0005524">
    <property type="term" value="F:ATP binding"/>
    <property type="evidence" value="ECO:0007669"/>
    <property type="project" value="UniProtKB-KW"/>
</dbReference>
<dbReference type="OMA" id="MEREWYQ"/>
<dbReference type="Gramene" id="EFJ21746">
    <property type="protein sequence ID" value="EFJ21746"/>
    <property type="gene ID" value="SELMODRAFT_106184"/>
</dbReference>
<dbReference type="CDD" id="cd18580">
    <property type="entry name" value="ABC_6TM_ABCC_D2"/>
    <property type="match status" value="1"/>
</dbReference>
<evidence type="ECO:0000256" key="10">
    <source>
        <dbReference type="SAM" id="MobiDB-lite"/>
    </source>
</evidence>
<feature type="transmembrane region" description="Helical" evidence="11">
    <location>
        <begin position="143"/>
        <end position="165"/>
    </location>
</feature>
<dbReference type="InterPro" id="IPR003593">
    <property type="entry name" value="AAA+_ATPase"/>
</dbReference>
<dbReference type="eggNOG" id="KOG0054">
    <property type="taxonomic scope" value="Eukaryota"/>
</dbReference>
<dbReference type="InterPro" id="IPR050173">
    <property type="entry name" value="ABC_transporter_C-like"/>
</dbReference>
<organism evidence="15">
    <name type="scientific">Selaginella moellendorffii</name>
    <name type="common">Spikemoss</name>
    <dbReference type="NCBI Taxonomy" id="88036"/>
    <lineage>
        <taxon>Eukaryota</taxon>
        <taxon>Viridiplantae</taxon>
        <taxon>Streptophyta</taxon>
        <taxon>Embryophyta</taxon>
        <taxon>Tracheophyta</taxon>
        <taxon>Lycopodiopsida</taxon>
        <taxon>Selaginellales</taxon>
        <taxon>Selaginellaceae</taxon>
        <taxon>Selaginella</taxon>
    </lineage>
</organism>
<keyword evidence="4 11" id="KW-0812">Transmembrane</keyword>
<protein>
    <submittedName>
        <fullName evidence="14">ATP-binding cassette transporter, subfamily C, member 14, SmABCC14</fullName>
    </submittedName>
</protein>
<feature type="transmembrane region" description="Helical" evidence="11">
    <location>
        <begin position="940"/>
        <end position="958"/>
    </location>
</feature>
<name>D8S1Q5_SELML</name>
<evidence type="ECO:0000256" key="2">
    <source>
        <dbReference type="ARBA" id="ARBA00009726"/>
    </source>
</evidence>
<dbReference type="PANTHER" id="PTHR24223">
    <property type="entry name" value="ATP-BINDING CASSETTE SUB-FAMILY C"/>
    <property type="match status" value="1"/>
</dbReference>
<reference evidence="14 15" key="1">
    <citation type="journal article" date="2011" name="Science">
        <title>The Selaginella genome identifies genetic changes associated with the evolution of vascular plants.</title>
        <authorList>
            <person name="Banks J.A."/>
            <person name="Nishiyama T."/>
            <person name="Hasebe M."/>
            <person name="Bowman J.L."/>
            <person name="Gribskov M."/>
            <person name="dePamphilis C."/>
            <person name="Albert V.A."/>
            <person name="Aono N."/>
            <person name="Aoyama T."/>
            <person name="Ambrose B.A."/>
            <person name="Ashton N.W."/>
            <person name="Axtell M.J."/>
            <person name="Barker E."/>
            <person name="Barker M.S."/>
            <person name="Bennetzen J.L."/>
            <person name="Bonawitz N.D."/>
            <person name="Chapple C."/>
            <person name="Cheng C."/>
            <person name="Correa L.G."/>
            <person name="Dacre M."/>
            <person name="DeBarry J."/>
            <person name="Dreyer I."/>
            <person name="Elias M."/>
            <person name="Engstrom E.M."/>
            <person name="Estelle M."/>
            <person name="Feng L."/>
            <person name="Finet C."/>
            <person name="Floyd S.K."/>
            <person name="Frommer W.B."/>
            <person name="Fujita T."/>
            <person name="Gramzow L."/>
            <person name="Gutensohn M."/>
            <person name="Harholt J."/>
            <person name="Hattori M."/>
            <person name="Heyl A."/>
            <person name="Hirai T."/>
            <person name="Hiwatashi Y."/>
            <person name="Ishikawa M."/>
            <person name="Iwata M."/>
            <person name="Karol K.G."/>
            <person name="Koehler B."/>
            <person name="Kolukisaoglu U."/>
            <person name="Kubo M."/>
            <person name="Kurata T."/>
            <person name="Lalonde S."/>
            <person name="Li K."/>
            <person name="Li Y."/>
            <person name="Litt A."/>
            <person name="Lyons E."/>
            <person name="Manning G."/>
            <person name="Maruyama T."/>
            <person name="Michael T.P."/>
            <person name="Mikami K."/>
            <person name="Miyazaki S."/>
            <person name="Morinaga S."/>
            <person name="Murata T."/>
            <person name="Mueller-Roeber B."/>
            <person name="Nelson D.R."/>
            <person name="Obara M."/>
            <person name="Oguri Y."/>
            <person name="Olmstead R.G."/>
            <person name="Onodera N."/>
            <person name="Petersen B.L."/>
            <person name="Pils B."/>
            <person name="Prigge M."/>
            <person name="Rensing S.A."/>
            <person name="Riano-Pachon D.M."/>
            <person name="Roberts A.W."/>
            <person name="Sato Y."/>
            <person name="Scheller H.V."/>
            <person name="Schulz B."/>
            <person name="Schulz C."/>
            <person name="Shakirov E.V."/>
            <person name="Shibagaki N."/>
            <person name="Shinohara N."/>
            <person name="Shippen D.E."/>
            <person name="Soerensen I."/>
            <person name="Sotooka R."/>
            <person name="Sugimoto N."/>
            <person name="Sugita M."/>
            <person name="Sumikawa N."/>
            <person name="Tanurdzic M."/>
            <person name="Theissen G."/>
            <person name="Ulvskov P."/>
            <person name="Wakazuki S."/>
            <person name="Weng J.K."/>
            <person name="Willats W.W."/>
            <person name="Wipf D."/>
            <person name="Wolf P.G."/>
            <person name="Yang L."/>
            <person name="Zimmer A.D."/>
            <person name="Zhu Q."/>
            <person name="Mitros T."/>
            <person name="Hellsten U."/>
            <person name="Loque D."/>
            <person name="Otillar R."/>
            <person name="Salamov A."/>
            <person name="Schmutz J."/>
            <person name="Shapiro H."/>
            <person name="Lindquist E."/>
            <person name="Lucas S."/>
            <person name="Rokhsar D."/>
            <person name="Grigoriev I.V."/>
        </authorList>
    </citation>
    <scope>NUCLEOTIDE SEQUENCE [LARGE SCALE GENOMIC DNA]</scope>
</reference>
<evidence type="ECO:0000256" key="7">
    <source>
        <dbReference type="ARBA" id="ARBA00022840"/>
    </source>
</evidence>
<dbReference type="CDD" id="cd03250">
    <property type="entry name" value="ABCC_MRP_domain1"/>
    <property type="match status" value="1"/>
</dbReference>
<keyword evidence="8 11" id="KW-1133">Transmembrane helix</keyword>
<evidence type="ECO:0000259" key="13">
    <source>
        <dbReference type="PROSITE" id="PS50929"/>
    </source>
</evidence>
<evidence type="ECO:0000313" key="14">
    <source>
        <dbReference type="EMBL" id="EFJ21746.1"/>
    </source>
</evidence>
<dbReference type="Gene3D" id="1.20.1560.10">
    <property type="entry name" value="ABC transporter type 1, transmembrane domain"/>
    <property type="match status" value="2"/>
</dbReference>
<keyword evidence="7 14" id="KW-0067">ATP-binding</keyword>
<proteinExistence type="inferred from homology"/>
<sequence>METREENDPELRQPLLWQGQAQASDGDEQQAPYTKAGLLSLATFSWVAPLLKVGSKRALESKDLPKLAPSESAAAVHQLMSRAWQANASSSYRLSRSLVSILWRNLAVASALQLVAMVCSYTGPYLMDDLVQSLGGAEGKSLVMLALILLLSGLVGGWAQSQGLIQGQIIELRSKSALTGLLYLKGLRLSSTSRQAHGSGDIVNYMAVDTAGVASCLEFIHHLWRLPLEVVLALLILYKSVGIAAIATLVATVATVAVNLPYTSMQDGYQAQIMKAKDVRMRATAECLRSMKILKLQAWEEGYLNKLEALRRTEYDWLRKISYNRAVSIFLFYISPAFVGIITFGTCILLKVPLTTGRVLSALATFRVLQAPLSSFPDTLSVLAQARVSLRRLSSFLLEEELQADAVSQLPRAGAGEFAVQVQGGAFSWDGSPEKLSLSNIHFHVWEGATVAVCGMVGSGKSTLLSCLLGQVPKLAGKVELHGKVAYVGQTAWIQSGKVQDNVLFGSPLDQSRYDKVLEMCQLKKDLEVLPYGDQTEIGERGINLSGGQKQRIQIARALYQDADIYLLDDPFSAVDIETGTHMFKEIILKALASKTVVLVTHQVEFLAVADSILVLKDGCITQQGTYQELLKSQADFNTLVHAHNKAMESVDQSSKSQQVLPAAADDNAAAGTMSPQPKQANQLQQLVKEEEREQGSTHLALYWSYCTAYYKGALIPLIAIGPLAFQVFQLAGNWWMAATSQLSVAAAKLIGVYVALTLGGSLLFLGRMVLIAIMGLGTSQIFFFNMLNHIFHAPMSFFDSTPAGRILSRASSDQSALDLDVPFRIGGLANSTTHFIFVVGVLSQSVWQVSVVFVPVAILCVKLQRYYMASARELARLQGTQKAPIIHHFSESLAGVATIRGFDQEERFAKRSFALIDDFSRPDFYSTGAMAWATLRLEFLTNIMFAVFLFTLVYLSGSVDPSLAGLAVTYGLNMDLPWVLWCLCTVEKVIISVERIQQYSCLPSEASWKVQATKPSESWPSDGTVELVDLQVRYTDTSPLVLHGITCKFPGGKKTGVVGRTGSGKSTLIQAIFRVIEPAGGRIIIDGVDISRLGLHDLRSRLSIIPQDPVLFEGTVRYNLDPLGRHSDAELWEALDKSELGDLVRNKEGKLEASVSENGENWSVGQRQLLCLGRVMLKRARVLVLDEATASVDTATAAVLQSTISKEFTGCTVITIAHRLPTVIGSDLVLVLSDGRVVEYDEPTKLLDKGSSHFSKLVSEYSASKICST</sequence>
<feature type="domain" description="ABC transmembrane type-1" evidence="13">
    <location>
        <begin position="724"/>
        <end position="975"/>
    </location>
</feature>
<feature type="transmembrane region" description="Helical" evidence="11">
    <location>
        <begin position="326"/>
        <end position="350"/>
    </location>
</feature>
<comment type="similarity">
    <text evidence="2">Belongs to the ABC transporter superfamily. ABCC family. Conjugate transporter (TC 3.A.1.208) subfamily.</text>
</comment>
<dbReference type="InterPro" id="IPR044726">
    <property type="entry name" value="ABCC_6TM_D2"/>
</dbReference>
<dbReference type="GO" id="GO:0140359">
    <property type="term" value="F:ABC-type transporter activity"/>
    <property type="evidence" value="ECO:0000318"/>
    <property type="project" value="GO_Central"/>
</dbReference>
<dbReference type="Pfam" id="PF00005">
    <property type="entry name" value="ABC_tran"/>
    <property type="match status" value="2"/>
</dbReference>
<evidence type="ECO:0000256" key="3">
    <source>
        <dbReference type="ARBA" id="ARBA00022448"/>
    </source>
</evidence>
<dbReference type="PROSITE" id="PS50893">
    <property type="entry name" value="ABC_TRANSPORTER_2"/>
    <property type="match status" value="2"/>
</dbReference>
<feature type="transmembrane region" description="Helical" evidence="11">
    <location>
        <begin position="230"/>
        <end position="258"/>
    </location>
</feature>
<dbReference type="InterPro" id="IPR027417">
    <property type="entry name" value="P-loop_NTPase"/>
</dbReference>
<evidence type="ECO:0000313" key="15">
    <source>
        <dbReference type="Proteomes" id="UP000001514"/>
    </source>
</evidence>
<keyword evidence="6" id="KW-0547">Nucleotide-binding</keyword>
<keyword evidence="3" id="KW-0813">Transport</keyword>
<dbReference type="FunFam" id="1.20.1560.10:FF:000003">
    <property type="entry name" value="ABC transporter C family member 10"/>
    <property type="match status" value="1"/>
</dbReference>
<dbReference type="PROSITE" id="PS50929">
    <property type="entry name" value="ABC_TM1F"/>
    <property type="match status" value="2"/>
</dbReference>
<dbReference type="InterPro" id="IPR017871">
    <property type="entry name" value="ABC_transporter-like_CS"/>
</dbReference>
<evidence type="ECO:0000256" key="8">
    <source>
        <dbReference type="ARBA" id="ARBA00022989"/>
    </source>
</evidence>
<dbReference type="CDD" id="cd03244">
    <property type="entry name" value="ABCC_MRP_domain2"/>
    <property type="match status" value="1"/>
</dbReference>
<dbReference type="GO" id="GO:0055085">
    <property type="term" value="P:transmembrane transport"/>
    <property type="evidence" value="ECO:0000318"/>
    <property type="project" value="GO_Central"/>
</dbReference>
<feature type="transmembrane region" description="Helical" evidence="11">
    <location>
        <begin position="735"/>
        <end position="757"/>
    </location>
</feature>
<feature type="region of interest" description="Disordered" evidence="10">
    <location>
        <begin position="1"/>
        <end position="29"/>
    </location>
</feature>
<dbReference type="KEGG" id="smo:SELMODRAFT_106184"/>
<dbReference type="Gene3D" id="3.40.50.300">
    <property type="entry name" value="P-loop containing nucleotide triphosphate hydrolases"/>
    <property type="match status" value="2"/>
</dbReference>
<dbReference type="GO" id="GO:0016887">
    <property type="term" value="F:ATP hydrolysis activity"/>
    <property type="evidence" value="ECO:0007669"/>
    <property type="project" value="InterPro"/>
</dbReference>
<dbReference type="InterPro" id="IPR044746">
    <property type="entry name" value="ABCC_6TM_D1"/>
</dbReference>
<dbReference type="SUPFAM" id="SSF90123">
    <property type="entry name" value="ABC transporter transmembrane region"/>
    <property type="match status" value="2"/>
</dbReference>
<accession>D8S1Q5</accession>
<keyword evidence="5" id="KW-0677">Repeat</keyword>
<feature type="transmembrane region" description="Helical" evidence="11">
    <location>
        <begin position="709"/>
        <end position="729"/>
    </location>
</feature>
<dbReference type="PANTHER" id="PTHR24223:SF189">
    <property type="entry name" value="ABC TRANSPORTER C FAMILY MEMBER 5"/>
    <property type="match status" value="1"/>
</dbReference>
<evidence type="ECO:0000256" key="11">
    <source>
        <dbReference type="SAM" id="Phobius"/>
    </source>
</evidence>
<dbReference type="PROSITE" id="PS00211">
    <property type="entry name" value="ABC_TRANSPORTER_1"/>
    <property type="match status" value="1"/>
</dbReference>
<dbReference type="SMART" id="SM00382">
    <property type="entry name" value="AAA"/>
    <property type="match status" value="2"/>
</dbReference>
<keyword evidence="9 11" id="KW-0472">Membrane</keyword>
<dbReference type="EMBL" id="GL377598">
    <property type="protein sequence ID" value="EFJ21746.1"/>
    <property type="molecule type" value="Genomic_DNA"/>
</dbReference>
<dbReference type="HOGENOM" id="CLU_000604_27_1_1"/>
<dbReference type="InParanoid" id="D8S1Q5"/>
<dbReference type="GeneID" id="9638777"/>
<dbReference type="InterPro" id="IPR003439">
    <property type="entry name" value="ABC_transporter-like_ATP-bd"/>
</dbReference>
<feature type="domain" description="ABC transmembrane type-1" evidence="13">
    <location>
        <begin position="107"/>
        <end position="385"/>
    </location>
</feature>
<comment type="subcellular location">
    <subcellularLocation>
        <location evidence="1">Membrane</location>
        <topology evidence="1">Multi-pass membrane protein</topology>
    </subcellularLocation>
</comment>
<evidence type="ECO:0000256" key="5">
    <source>
        <dbReference type="ARBA" id="ARBA00022737"/>
    </source>
</evidence>
<dbReference type="SUPFAM" id="SSF52540">
    <property type="entry name" value="P-loop containing nucleoside triphosphate hydrolases"/>
    <property type="match status" value="2"/>
</dbReference>
<dbReference type="InterPro" id="IPR011527">
    <property type="entry name" value="ABC1_TM_dom"/>
</dbReference>
<dbReference type="Pfam" id="PF00664">
    <property type="entry name" value="ABC_membrane"/>
    <property type="match status" value="2"/>
</dbReference>
<evidence type="ECO:0000256" key="4">
    <source>
        <dbReference type="ARBA" id="ARBA00022692"/>
    </source>
</evidence>
<feature type="domain" description="ABC transporter" evidence="12">
    <location>
        <begin position="1026"/>
        <end position="1260"/>
    </location>
</feature>
<dbReference type="InterPro" id="IPR036640">
    <property type="entry name" value="ABC1_TM_sf"/>
</dbReference>
<keyword evidence="15" id="KW-1185">Reference proteome</keyword>
<evidence type="ECO:0000256" key="6">
    <source>
        <dbReference type="ARBA" id="ARBA00022741"/>
    </source>
</evidence>
<dbReference type="FunFam" id="3.40.50.300:FF:000169">
    <property type="entry name" value="ABC transporter C family member 3"/>
    <property type="match status" value="1"/>
</dbReference>
<feature type="transmembrane region" description="Helical" evidence="11">
    <location>
        <begin position="101"/>
        <end position="123"/>
    </location>
</feature>
<dbReference type="FunFam" id="1.20.1560.10:FF:000002">
    <property type="entry name" value="ABC transporter C family member 5"/>
    <property type="match status" value="1"/>
</dbReference>
<dbReference type="CDD" id="cd18579">
    <property type="entry name" value="ABC_6TM_ABCC_D1"/>
    <property type="match status" value="1"/>
</dbReference>
<dbReference type="GO" id="GO:0016020">
    <property type="term" value="C:membrane"/>
    <property type="evidence" value="ECO:0007669"/>
    <property type="project" value="UniProtKB-SubCell"/>
</dbReference>
<evidence type="ECO:0000256" key="9">
    <source>
        <dbReference type="ARBA" id="ARBA00023136"/>
    </source>
</evidence>
<gene>
    <name evidence="14" type="primary">SmABCC14</name>
    <name evidence="14" type="ORF">SELMODRAFT_106184</name>
</gene>
<feature type="domain" description="ABC transporter" evidence="12">
    <location>
        <begin position="420"/>
        <end position="643"/>
    </location>
</feature>
<dbReference type="Proteomes" id="UP000001514">
    <property type="component" value="Unassembled WGS sequence"/>
</dbReference>